<evidence type="ECO:0000313" key="1">
    <source>
        <dbReference type="EMBL" id="KAF6836988.1"/>
    </source>
</evidence>
<protein>
    <submittedName>
        <fullName evidence="1">Uncharacterized protein</fullName>
    </submittedName>
</protein>
<evidence type="ECO:0000313" key="2">
    <source>
        <dbReference type="Proteomes" id="UP000654918"/>
    </source>
</evidence>
<keyword evidence="2" id="KW-1185">Reference proteome</keyword>
<dbReference type="Proteomes" id="UP000654918">
    <property type="component" value="Unassembled WGS sequence"/>
</dbReference>
<accession>A0A8H6NLA7</accession>
<dbReference type="EMBL" id="WIGO01000028">
    <property type="protein sequence ID" value="KAF6836988.1"/>
    <property type="molecule type" value="Genomic_DNA"/>
</dbReference>
<comment type="caution">
    <text evidence="1">The sequence shown here is derived from an EMBL/GenBank/DDBJ whole genome shotgun (WGS) entry which is preliminary data.</text>
</comment>
<reference evidence="1" key="1">
    <citation type="journal article" date="2020" name="Phytopathology">
        <title>Genome Sequence Resources of Colletotrichum truncatum, C. plurivorum, C. musicola, and C. sojae: Four Species Pathogenic to Soybean (Glycine max).</title>
        <authorList>
            <person name="Rogerio F."/>
            <person name="Boufleur T.R."/>
            <person name="Ciampi-Guillardi M."/>
            <person name="Sukno S.A."/>
            <person name="Thon M.R."/>
            <person name="Massola Junior N.S."/>
            <person name="Baroncelli R."/>
        </authorList>
    </citation>
    <scope>NUCLEOTIDE SEQUENCE</scope>
    <source>
        <strain evidence="1">LFN00145</strain>
    </source>
</reference>
<organism evidence="1 2">
    <name type="scientific">Colletotrichum plurivorum</name>
    <dbReference type="NCBI Taxonomy" id="2175906"/>
    <lineage>
        <taxon>Eukaryota</taxon>
        <taxon>Fungi</taxon>
        <taxon>Dikarya</taxon>
        <taxon>Ascomycota</taxon>
        <taxon>Pezizomycotina</taxon>
        <taxon>Sordariomycetes</taxon>
        <taxon>Hypocreomycetidae</taxon>
        <taxon>Glomerellales</taxon>
        <taxon>Glomerellaceae</taxon>
        <taxon>Colletotrichum</taxon>
        <taxon>Colletotrichum orchidearum species complex</taxon>
    </lineage>
</organism>
<gene>
    <name evidence="1" type="ORF">CPLU01_03352</name>
</gene>
<name>A0A8H6NLA7_9PEZI</name>
<dbReference type="AlphaFoldDB" id="A0A8H6NLA7"/>
<sequence length="214" mass="23855">MTNLNLQGSNPLHFQQPLESQELGRCSIPEHWAGSRVRVLRPASLLRLVTQPHSSWSPWRHTNILSPTELHGSSRQLADRIAIGHCRNDDDKTIPSRGNHSRKRCTRFAANNKGGKDNYHPTSSSPILPLSYSSPLLLSPVIGIRQHGGVQDIFVFPSSPQRDWQQQLVVVACLDQNDLKVKKDVTKLPLIFSPSNVALKFRFDTSVESGNGIS</sequence>
<proteinExistence type="predicted"/>